<accession>T0M1W1</accession>
<gene>
    <name evidence="2" type="ORF">CGLO_05403</name>
</gene>
<sequence length="105" mass="11498">MTDFGVFQPEEFVKVDVEAPWLKDSELGECNVTVVSGDILESKGIEFLAGKRVLEKLRIKDSLSEKTQAQISVGVNRGADRPKTMPSMADGSGELKVSNHVEDEC</sequence>
<name>T0M1W1_COLGC</name>
<proteinExistence type="predicted"/>
<evidence type="ECO:0000256" key="1">
    <source>
        <dbReference type="SAM" id="MobiDB-lite"/>
    </source>
</evidence>
<reference evidence="3" key="1">
    <citation type="journal article" date="2013" name="Mol. Plant Microbe Interact.">
        <title>Global aspects of pacC regulation of pathogenicity genes in Colletotrichum gloeosporioides as revealed by transcriptome analysis.</title>
        <authorList>
            <person name="Alkan N."/>
            <person name="Meng X."/>
            <person name="Friedlander G."/>
            <person name="Reuveni E."/>
            <person name="Sukno S."/>
            <person name="Sherman A."/>
            <person name="Thon M."/>
            <person name="Fluhr R."/>
            <person name="Prusky D."/>
        </authorList>
    </citation>
    <scope>NUCLEOTIDE SEQUENCE [LARGE SCALE GENOMIC DNA]</scope>
    <source>
        <strain evidence="3">Cg-14</strain>
    </source>
</reference>
<protein>
    <submittedName>
        <fullName evidence="2">Uncharacterized protein</fullName>
    </submittedName>
</protein>
<comment type="caution">
    <text evidence="2">The sequence shown here is derived from an EMBL/GenBank/DDBJ whole genome shotgun (WGS) entry which is preliminary data.</text>
</comment>
<evidence type="ECO:0000313" key="3">
    <source>
        <dbReference type="Proteomes" id="UP000015530"/>
    </source>
</evidence>
<organism evidence="2 3">
    <name type="scientific">Colletotrichum gloeosporioides (strain Cg-14)</name>
    <name type="common">Anthracnose fungus</name>
    <name type="synonym">Glomerella cingulata</name>
    <dbReference type="NCBI Taxonomy" id="1237896"/>
    <lineage>
        <taxon>Eukaryota</taxon>
        <taxon>Fungi</taxon>
        <taxon>Dikarya</taxon>
        <taxon>Ascomycota</taxon>
        <taxon>Pezizomycotina</taxon>
        <taxon>Sordariomycetes</taxon>
        <taxon>Hypocreomycetidae</taxon>
        <taxon>Glomerellales</taxon>
        <taxon>Glomerellaceae</taxon>
        <taxon>Colletotrichum</taxon>
        <taxon>Colletotrichum gloeosporioides species complex</taxon>
    </lineage>
</organism>
<dbReference type="EMBL" id="AMYD01001060">
    <property type="protein sequence ID" value="EQB54720.1"/>
    <property type="molecule type" value="Genomic_DNA"/>
</dbReference>
<dbReference type="HOGENOM" id="CLU_2236388_0_0_1"/>
<dbReference type="AlphaFoldDB" id="T0M1W1"/>
<evidence type="ECO:0000313" key="2">
    <source>
        <dbReference type="EMBL" id="EQB54720.1"/>
    </source>
</evidence>
<dbReference type="Proteomes" id="UP000015530">
    <property type="component" value="Unassembled WGS sequence"/>
</dbReference>
<dbReference type="OrthoDB" id="4836496at2759"/>
<feature type="region of interest" description="Disordered" evidence="1">
    <location>
        <begin position="73"/>
        <end position="105"/>
    </location>
</feature>